<gene>
    <name evidence="1" type="ORF">BXZ70DRAFT_914299</name>
</gene>
<evidence type="ECO:0000313" key="1">
    <source>
        <dbReference type="EMBL" id="KAH8108128.1"/>
    </source>
</evidence>
<dbReference type="OrthoDB" id="3237970at2759"/>
<evidence type="ECO:0000313" key="2">
    <source>
        <dbReference type="Proteomes" id="UP000813824"/>
    </source>
</evidence>
<comment type="caution">
    <text evidence="1">The sequence shown here is derived from an EMBL/GenBank/DDBJ whole genome shotgun (WGS) entry which is preliminary data.</text>
</comment>
<name>A0A8K0V0D2_9AGAR</name>
<protein>
    <submittedName>
        <fullName evidence="1">Uncharacterized protein</fullName>
    </submittedName>
</protein>
<reference evidence="1" key="1">
    <citation type="journal article" date="2021" name="New Phytol.">
        <title>Evolutionary innovations through gain and loss of genes in the ectomycorrhizal Boletales.</title>
        <authorList>
            <person name="Wu G."/>
            <person name="Miyauchi S."/>
            <person name="Morin E."/>
            <person name="Kuo A."/>
            <person name="Drula E."/>
            <person name="Varga T."/>
            <person name="Kohler A."/>
            <person name="Feng B."/>
            <person name="Cao Y."/>
            <person name="Lipzen A."/>
            <person name="Daum C."/>
            <person name="Hundley H."/>
            <person name="Pangilinan J."/>
            <person name="Johnson J."/>
            <person name="Barry K."/>
            <person name="LaButti K."/>
            <person name="Ng V."/>
            <person name="Ahrendt S."/>
            <person name="Min B."/>
            <person name="Choi I.G."/>
            <person name="Park H."/>
            <person name="Plett J.M."/>
            <person name="Magnuson J."/>
            <person name="Spatafora J.W."/>
            <person name="Nagy L.G."/>
            <person name="Henrissat B."/>
            <person name="Grigoriev I.V."/>
            <person name="Yang Z.L."/>
            <person name="Xu J."/>
            <person name="Martin F.M."/>
        </authorList>
    </citation>
    <scope>NUCLEOTIDE SEQUENCE</scope>
    <source>
        <strain evidence="1">KKN 215</strain>
    </source>
</reference>
<accession>A0A8K0V0D2</accession>
<proteinExistence type="predicted"/>
<organism evidence="1 2">
    <name type="scientific">Cristinia sonorae</name>
    <dbReference type="NCBI Taxonomy" id="1940300"/>
    <lineage>
        <taxon>Eukaryota</taxon>
        <taxon>Fungi</taxon>
        <taxon>Dikarya</taxon>
        <taxon>Basidiomycota</taxon>
        <taxon>Agaricomycotina</taxon>
        <taxon>Agaricomycetes</taxon>
        <taxon>Agaricomycetidae</taxon>
        <taxon>Agaricales</taxon>
        <taxon>Pleurotineae</taxon>
        <taxon>Stephanosporaceae</taxon>
        <taxon>Cristinia</taxon>
    </lineage>
</organism>
<keyword evidence="2" id="KW-1185">Reference proteome</keyword>
<dbReference type="Proteomes" id="UP000813824">
    <property type="component" value="Unassembled WGS sequence"/>
</dbReference>
<sequence length="89" mass="10272">MLPSIPRLVRILPRSQLKTELPIPARLVPEPHRSDAKRATLIELLQQRKEQAGTAWPANLRIEPVVPKQALKKVSPETRKELLELMRER</sequence>
<dbReference type="EMBL" id="JAEVFJ010000001">
    <property type="protein sequence ID" value="KAH8108128.1"/>
    <property type="molecule type" value="Genomic_DNA"/>
</dbReference>
<dbReference type="AlphaFoldDB" id="A0A8K0V0D2"/>